<accession>A0A3S3PUA1</accession>
<reference evidence="1 2" key="1">
    <citation type="submission" date="2018-06" db="EMBL/GenBank/DDBJ databases">
        <title>Pedobacter endophyticus sp. nov., an endophytic bacterium isolated from a leaf of Triticum aestivum.</title>
        <authorList>
            <person name="Zhang L."/>
        </authorList>
    </citation>
    <scope>NUCLEOTIDE SEQUENCE [LARGE SCALE GENOMIC DNA]</scope>
    <source>
        <strain evidence="1 2">CM134L-2</strain>
    </source>
</reference>
<dbReference type="AlphaFoldDB" id="A0A3S3PUA1"/>
<evidence type="ECO:0000313" key="1">
    <source>
        <dbReference type="EMBL" id="RWU08133.1"/>
    </source>
</evidence>
<name>A0A3S3PUA1_9SPHI</name>
<proteinExistence type="predicted"/>
<dbReference type="Proteomes" id="UP000284120">
    <property type="component" value="Unassembled WGS sequence"/>
</dbReference>
<protein>
    <submittedName>
        <fullName evidence="1">Uncharacterized protein</fullName>
    </submittedName>
</protein>
<comment type="caution">
    <text evidence="1">The sequence shown here is derived from an EMBL/GenBank/DDBJ whole genome shotgun (WGS) entry which is preliminary data.</text>
</comment>
<dbReference type="RefSeq" id="WP_113646658.1">
    <property type="nucleotide sequence ID" value="NZ_QMHN01000002.1"/>
</dbReference>
<dbReference type="EMBL" id="SAYW01000002">
    <property type="protein sequence ID" value="RWU08133.1"/>
    <property type="molecule type" value="Genomic_DNA"/>
</dbReference>
<keyword evidence="2" id="KW-1185">Reference proteome</keyword>
<gene>
    <name evidence="1" type="ORF">DPV69_07065</name>
</gene>
<sequence length="145" mass="16613">MREYIEKLLKEVSSLSAQLMAKGWQGAFQTNGGYSDDLGPSLEKYLFQSMLGREKGIGEKIILSTYARHTDTEKIICDFTLRLGACNAFVISQMDISLRDRYHQELSRKTMEIIDPKNILTCRQVIDAMAPPKEKLSNRPKRIIR</sequence>
<organism evidence="1 2">
    <name type="scientific">Pedobacter chitinilyticus</name>
    <dbReference type="NCBI Taxonomy" id="2233776"/>
    <lineage>
        <taxon>Bacteria</taxon>
        <taxon>Pseudomonadati</taxon>
        <taxon>Bacteroidota</taxon>
        <taxon>Sphingobacteriia</taxon>
        <taxon>Sphingobacteriales</taxon>
        <taxon>Sphingobacteriaceae</taxon>
        <taxon>Pedobacter</taxon>
    </lineage>
</organism>
<evidence type="ECO:0000313" key="2">
    <source>
        <dbReference type="Proteomes" id="UP000284120"/>
    </source>
</evidence>